<name>A0ABU3UJ26_9ACTN</name>
<evidence type="ECO:0000313" key="1">
    <source>
        <dbReference type="EMBL" id="MDU8993534.1"/>
    </source>
</evidence>
<comment type="caution">
    <text evidence="1">The sequence shown here is derived from an EMBL/GenBank/DDBJ whole genome shotgun (WGS) entry which is preliminary data.</text>
</comment>
<keyword evidence="2" id="KW-1185">Reference proteome</keyword>
<organism evidence="1 2">
    <name type="scientific">Streptomyces mirabilis</name>
    <dbReference type="NCBI Taxonomy" id="68239"/>
    <lineage>
        <taxon>Bacteria</taxon>
        <taxon>Bacillati</taxon>
        <taxon>Actinomycetota</taxon>
        <taxon>Actinomycetes</taxon>
        <taxon>Kitasatosporales</taxon>
        <taxon>Streptomycetaceae</taxon>
        <taxon>Streptomyces</taxon>
    </lineage>
</organism>
<protein>
    <submittedName>
        <fullName evidence="1">Uncharacterized protein</fullName>
    </submittedName>
</protein>
<proteinExistence type="predicted"/>
<accession>A0ABU3UJ26</accession>
<dbReference type="Proteomes" id="UP001257627">
    <property type="component" value="Unassembled WGS sequence"/>
</dbReference>
<sequence>MDAEHARCVDCSFLCLDCGHSWDGTYDIDITVDEYGHIAPVYYLDGRQSPRCPACENHEVRAIRRGRVQPARPHAT</sequence>
<reference evidence="1 2" key="1">
    <citation type="submission" date="2023-02" db="EMBL/GenBank/DDBJ databases">
        <authorList>
            <person name="Maleckis M."/>
        </authorList>
    </citation>
    <scope>NUCLEOTIDE SEQUENCE [LARGE SCALE GENOMIC DNA]</scope>
    <source>
        <strain evidence="1 2">P8-A2</strain>
    </source>
</reference>
<evidence type="ECO:0000313" key="2">
    <source>
        <dbReference type="Proteomes" id="UP001257627"/>
    </source>
</evidence>
<dbReference type="RefSeq" id="WP_266941638.1">
    <property type="nucleotide sequence ID" value="NZ_CP107955.1"/>
</dbReference>
<dbReference type="EMBL" id="JARAKF010000001">
    <property type="protein sequence ID" value="MDU8993534.1"/>
    <property type="molecule type" value="Genomic_DNA"/>
</dbReference>
<gene>
    <name evidence="1" type="ORF">PU648_14560</name>
</gene>